<dbReference type="InterPro" id="IPR029058">
    <property type="entry name" value="AB_hydrolase_fold"/>
</dbReference>
<evidence type="ECO:0000256" key="1">
    <source>
        <dbReference type="SAM" id="MobiDB-lite"/>
    </source>
</evidence>
<evidence type="ECO:0000313" key="4">
    <source>
        <dbReference type="Proteomes" id="UP000244855"/>
    </source>
</evidence>
<dbReference type="PANTHER" id="PTHR13136">
    <property type="entry name" value="TESTIS DEVELOPMENT PROTEIN PRTD"/>
    <property type="match status" value="1"/>
</dbReference>
<feature type="compositionally biased region" description="Low complexity" evidence="1">
    <location>
        <begin position="76"/>
        <end position="85"/>
    </location>
</feature>
<name>A0A2V1EC43_9PLEO</name>
<dbReference type="Proteomes" id="UP000244855">
    <property type="component" value="Unassembled WGS sequence"/>
</dbReference>
<dbReference type="PANTHER" id="PTHR13136:SF11">
    <property type="entry name" value="TESTIS-EXPRESSED PROTEIN 30"/>
    <property type="match status" value="1"/>
</dbReference>
<feature type="compositionally biased region" description="Basic and acidic residues" evidence="1">
    <location>
        <begin position="48"/>
        <end position="66"/>
    </location>
</feature>
<feature type="domain" description="KANL3/Tex30 alpha/beta hydrolase-like" evidence="2">
    <location>
        <begin position="129"/>
        <end position="324"/>
    </location>
</feature>
<reference evidence="3 4" key="1">
    <citation type="journal article" date="2018" name="Sci. Rep.">
        <title>Comparative genomics provides insights into the lifestyle and reveals functional heterogeneity of dark septate endophytic fungi.</title>
        <authorList>
            <person name="Knapp D.G."/>
            <person name="Nemeth J.B."/>
            <person name="Barry K."/>
            <person name="Hainaut M."/>
            <person name="Henrissat B."/>
            <person name="Johnson J."/>
            <person name="Kuo A."/>
            <person name="Lim J.H.P."/>
            <person name="Lipzen A."/>
            <person name="Nolan M."/>
            <person name="Ohm R.A."/>
            <person name="Tamas L."/>
            <person name="Grigoriev I.V."/>
            <person name="Spatafora J.W."/>
            <person name="Nagy L.G."/>
            <person name="Kovacs G.M."/>
        </authorList>
    </citation>
    <scope>NUCLEOTIDE SEQUENCE [LARGE SCALE GENOMIC DNA]</scope>
    <source>
        <strain evidence="3 4">DSE2036</strain>
    </source>
</reference>
<dbReference type="EMBL" id="KZ805303">
    <property type="protein sequence ID" value="PVI07692.1"/>
    <property type="molecule type" value="Genomic_DNA"/>
</dbReference>
<dbReference type="AlphaFoldDB" id="A0A2V1EC43"/>
<feature type="compositionally biased region" description="Polar residues" evidence="1">
    <location>
        <begin position="27"/>
        <end position="36"/>
    </location>
</feature>
<evidence type="ECO:0000259" key="2">
    <source>
        <dbReference type="Pfam" id="PF20408"/>
    </source>
</evidence>
<proteinExistence type="predicted"/>
<dbReference type="SUPFAM" id="SSF53474">
    <property type="entry name" value="alpha/beta-Hydrolases"/>
    <property type="match status" value="1"/>
</dbReference>
<feature type="region of interest" description="Disordered" evidence="1">
    <location>
        <begin position="185"/>
        <end position="205"/>
    </location>
</feature>
<evidence type="ECO:0000313" key="3">
    <source>
        <dbReference type="EMBL" id="PVI07692.1"/>
    </source>
</evidence>
<dbReference type="InterPro" id="IPR046879">
    <property type="entry name" value="KANL3/Tex30_Abhydrolase"/>
</dbReference>
<sequence>MGPKRKILDGSADAPEAKKRVTRSSSRKTFAAQKSSPGKGKSIVAESKASKTKNDLPISKKPEGHSGDAQSHSHSHPLPSTSSTLGADPSITKLNITHDSLKTPISCDHYNAPTNLTTTTTTTKNDPTTCIFTHGAGGTISTPAVRDFCVGYAQSASILVFQGSMNLAARVKGFHACLSHIHASSQTKTSKSDTKRTSKGADERGKLVLGGRSMGSRAAVMAASEILSSSSPASSSEEASEFPDISLILVSYPLQGPKNDIRDQILFDLPASVRILFVIGDRDAMCPLDLLERTRKKMAAESKLLVVKGADHGMHVRPKDRQTEYGEETGRLAAAWVAGEMMDSVVYAGGDGEE</sequence>
<keyword evidence="4" id="KW-1185">Reference proteome</keyword>
<dbReference type="InterPro" id="IPR026555">
    <property type="entry name" value="NSL3/Tex30"/>
</dbReference>
<accession>A0A2V1EC43</accession>
<dbReference type="OrthoDB" id="6415022at2759"/>
<feature type="region of interest" description="Disordered" evidence="1">
    <location>
        <begin position="1"/>
        <end position="90"/>
    </location>
</feature>
<dbReference type="Gene3D" id="3.40.50.1820">
    <property type="entry name" value="alpha/beta hydrolase"/>
    <property type="match status" value="1"/>
</dbReference>
<gene>
    <name evidence="3" type="ORF">DM02DRAFT_608773</name>
</gene>
<protein>
    <recommendedName>
        <fullName evidence="2">KANL3/Tex30 alpha/beta hydrolase-like domain-containing protein</fullName>
    </recommendedName>
</protein>
<organism evidence="3 4">
    <name type="scientific">Periconia macrospinosa</name>
    <dbReference type="NCBI Taxonomy" id="97972"/>
    <lineage>
        <taxon>Eukaryota</taxon>
        <taxon>Fungi</taxon>
        <taxon>Dikarya</taxon>
        <taxon>Ascomycota</taxon>
        <taxon>Pezizomycotina</taxon>
        <taxon>Dothideomycetes</taxon>
        <taxon>Pleosporomycetidae</taxon>
        <taxon>Pleosporales</taxon>
        <taxon>Massarineae</taxon>
        <taxon>Periconiaceae</taxon>
        <taxon>Periconia</taxon>
    </lineage>
</organism>
<dbReference type="STRING" id="97972.A0A2V1EC43"/>
<feature type="compositionally biased region" description="Basic and acidic residues" evidence="1">
    <location>
        <begin position="190"/>
        <end position="205"/>
    </location>
</feature>
<dbReference type="Pfam" id="PF20408">
    <property type="entry name" value="Abhydrolase_11"/>
    <property type="match status" value="1"/>
</dbReference>